<protein>
    <submittedName>
        <fullName evidence="2">Uncharacterized protein</fullName>
    </submittedName>
</protein>
<reference evidence="2" key="1">
    <citation type="journal article" date="2020" name="Stud. Mycol.">
        <title>101 Dothideomycetes genomes: a test case for predicting lifestyles and emergence of pathogens.</title>
        <authorList>
            <person name="Haridas S."/>
            <person name="Albert R."/>
            <person name="Binder M."/>
            <person name="Bloem J."/>
            <person name="Labutti K."/>
            <person name="Salamov A."/>
            <person name="Andreopoulos B."/>
            <person name="Baker S."/>
            <person name="Barry K."/>
            <person name="Bills G."/>
            <person name="Bluhm B."/>
            <person name="Cannon C."/>
            <person name="Castanera R."/>
            <person name="Culley D."/>
            <person name="Daum C."/>
            <person name="Ezra D."/>
            <person name="Gonzalez J."/>
            <person name="Henrissat B."/>
            <person name="Kuo A."/>
            <person name="Liang C."/>
            <person name="Lipzen A."/>
            <person name="Lutzoni F."/>
            <person name="Magnuson J."/>
            <person name="Mondo S."/>
            <person name="Nolan M."/>
            <person name="Ohm R."/>
            <person name="Pangilinan J."/>
            <person name="Park H.-J."/>
            <person name="Ramirez L."/>
            <person name="Alfaro M."/>
            <person name="Sun H."/>
            <person name="Tritt A."/>
            <person name="Yoshinaga Y."/>
            <person name="Zwiers L.-H."/>
            <person name="Turgeon B."/>
            <person name="Goodwin S."/>
            <person name="Spatafora J."/>
            <person name="Crous P."/>
            <person name="Grigoriev I."/>
        </authorList>
    </citation>
    <scope>NUCLEOTIDE SEQUENCE</scope>
    <source>
        <strain evidence="2">CBS 116005</strain>
    </source>
</reference>
<evidence type="ECO:0000313" key="2">
    <source>
        <dbReference type="EMBL" id="KAF2769030.1"/>
    </source>
</evidence>
<dbReference type="OrthoDB" id="5314997at2759"/>
<keyword evidence="3" id="KW-1185">Reference proteome</keyword>
<evidence type="ECO:0000256" key="1">
    <source>
        <dbReference type="SAM" id="MobiDB-lite"/>
    </source>
</evidence>
<organism evidence="2 3">
    <name type="scientific">Teratosphaeria nubilosa</name>
    <dbReference type="NCBI Taxonomy" id="161662"/>
    <lineage>
        <taxon>Eukaryota</taxon>
        <taxon>Fungi</taxon>
        <taxon>Dikarya</taxon>
        <taxon>Ascomycota</taxon>
        <taxon>Pezizomycotina</taxon>
        <taxon>Dothideomycetes</taxon>
        <taxon>Dothideomycetidae</taxon>
        <taxon>Mycosphaerellales</taxon>
        <taxon>Teratosphaeriaceae</taxon>
        <taxon>Teratosphaeria</taxon>
    </lineage>
</organism>
<accession>A0A6G1L8R9</accession>
<proteinExistence type="predicted"/>
<name>A0A6G1L8R9_9PEZI</name>
<dbReference type="PANTHER" id="PTHR42085:SF2">
    <property type="entry name" value="F-BOX DOMAIN-CONTAINING PROTEIN"/>
    <property type="match status" value="1"/>
</dbReference>
<evidence type="ECO:0000313" key="3">
    <source>
        <dbReference type="Proteomes" id="UP000799436"/>
    </source>
</evidence>
<dbReference type="Proteomes" id="UP000799436">
    <property type="component" value="Unassembled WGS sequence"/>
</dbReference>
<sequence length="602" mass="65420">MPFEFHGKPPAFKPAGSFAAFATSPGRPSHSSSEFGSTSFVGNPGSPFGTPSSFTSPSGSTTTSDLPREAASTDLVSDEKAALATDLNSDALMEGLRRAVNGRPAIFGKSEMKVDEVLEGFMRDAMVDGNDQTKAAQLSKEMRSVLGNNSVARLFVNHLLAQAAGVPLTLPSTSTSGSETPESSALTALDRPLGVPTFEDGSPALSGIAANFKEILLQKVLSHGGRIFDAQTLADRAANKISGGGSRVSVAQDYIGEALSVHRHHPDATELVNALVECVHYAVYRDNLSTKAPDQVANNTDHLPSSDQEADLEYTDDEWCSAAECAKPECPSKLPFRLMDLPPELRCCVYRELFSPTGYIDIRSGMVETRAFHEEHLITGLSPINLTPALLRTCRLIYKEAKDIIYEVNMFYVNSQLVYGSTMNLSMISQVPQAMLPRLKSIMLAVDAVGTNYSFLKNPFHCDWRDLQHLTALKAIRIVILFNLDRAIDVEECSKRLLEQILDRVPASATIIFGAREGPEQDHVEAYKRSIAQSERGKHYGYAPFAVGGQVLERAAEGLYANQGCKSGSERDYRWPEKKVFQLKPLAPLGGDKVDKSIVLGG</sequence>
<feature type="compositionally biased region" description="Low complexity" evidence="1">
    <location>
        <begin position="29"/>
        <end position="64"/>
    </location>
</feature>
<feature type="region of interest" description="Disordered" evidence="1">
    <location>
        <begin position="1"/>
        <end position="75"/>
    </location>
</feature>
<dbReference type="PANTHER" id="PTHR42085">
    <property type="entry name" value="F-BOX DOMAIN-CONTAINING PROTEIN"/>
    <property type="match status" value="1"/>
</dbReference>
<dbReference type="EMBL" id="ML995838">
    <property type="protein sequence ID" value="KAF2769030.1"/>
    <property type="molecule type" value="Genomic_DNA"/>
</dbReference>
<gene>
    <name evidence="2" type="ORF">EJ03DRAFT_109166</name>
</gene>
<dbReference type="InterPro" id="IPR038883">
    <property type="entry name" value="AN11006-like"/>
</dbReference>
<dbReference type="AlphaFoldDB" id="A0A6G1L8R9"/>